<dbReference type="GO" id="GO:0016887">
    <property type="term" value="F:ATP hydrolysis activity"/>
    <property type="evidence" value="ECO:0007669"/>
    <property type="project" value="InterPro"/>
</dbReference>
<comment type="similarity">
    <text evidence="1">Belongs to the GSP E family.</text>
</comment>
<keyword evidence="4" id="KW-1185">Reference proteome</keyword>
<dbReference type="EMBL" id="FOIM01000034">
    <property type="protein sequence ID" value="SEU12815.1"/>
    <property type="molecule type" value="Genomic_DNA"/>
</dbReference>
<gene>
    <name evidence="3" type="ORF">SAMN05216313_13423</name>
</gene>
<dbReference type="STRING" id="460384.SAMN05216313_13423"/>
<dbReference type="InterPro" id="IPR001482">
    <property type="entry name" value="T2SS/T4SS_dom"/>
</dbReference>
<dbReference type="PROSITE" id="PS00662">
    <property type="entry name" value="T2SP_E"/>
    <property type="match status" value="1"/>
</dbReference>
<dbReference type="InterPro" id="IPR027417">
    <property type="entry name" value="P-loop_NTPase"/>
</dbReference>
<dbReference type="InterPro" id="IPR006321">
    <property type="entry name" value="PilT/PilU"/>
</dbReference>
<name>A0A1I0JQM6_9FIRM</name>
<dbReference type="NCBIfam" id="TIGR01420">
    <property type="entry name" value="pilT_fam"/>
    <property type="match status" value="1"/>
</dbReference>
<dbReference type="InterPro" id="IPR050921">
    <property type="entry name" value="T4SS_GSP_E_ATPase"/>
</dbReference>
<dbReference type="Pfam" id="PF00437">
    <property type="entry name" value="T2SSE"/>
    <property type="match status" value="1"/>
</dbReference>
<dbReference type="Proteomes" id="UP000198508">
    <property type="component" value="Unassembled WGS sequence"/>
</dbReference>
<protein>
    <submittedName>
        <fullName evidence="3">Twitching motility protein PilT</fullName>
    </submittedName>
</protein>
<sequence length="353" mass="39217">MNVKELLTTAVEQDAADIFLVPGMPFSYKIGGRIIYQGQEKIMPEEMDRMITQIYELAKNRDMAKVREHGDDDFSFAIPGVSRFRANIFRQRGSLAGIIRVVRFELPDPEALHLPKMIIDVARMTKGMVLVTGPAGSGKSTTLACIIDEINRTRNAHVITLEDPIEYLHRHKMSVVTQREIVTDTDSYLTGLRASLRQAPDVILLGEMRDHETISTAMTAAETGHLILSTLHTIGAANTIDRVIDAFPPGQQQQIRTQLSMVLDAVISQQLIPTLDGGVQPAFEVMFLNNAIRNMIRESKIHQIDGVIATSQGEGMISMDNSIISLYRKGAISRENAIAYSSNSELMAKKLDR</sequence>
<evidence type="ECO:0000259" key="2">
    <source>
        <dbReference type="PROSITE" id="PS00662"/>
    </source>
</evidence>
<dbReference type="Gene3D" id="3.40.50.300">
    <property type="entry name" value="P-loop containing nucleotide triphosphate hydrolases"/>
    <property type="match status" value="1"/>
</dbReference>
<feature type="domain" description="Bacterial type II secretion system protein E" evidence="2">
    <location>
        <begin position="196"/>
        <end position="210"/>
    </location>
</feature>
<dbReference type="GeneID" id="93279932"/>
<dbReference type="SMART" id="SM00382">
    <property type="entry name" value="AAA"/>
    <property type="match status" value="1"/>
</dbReference>
<evidence type="ECO:0000313" key="3">
    <source>
        <dbReference type="EMBL" id="SEU12815.1"/>
    </source>
</evidence>
<reference evidence="4" key="1">
    <citation type="submission" date="2016-10" db="EMBL/GenBank/DDBJ databases">
        <authorList>
            <person name="Varghese N."/>
            <person name="Submissions S."/>
        </authorList>
    </citation>
    <scope>NUCLEOTIDE SEQUENCE [LARGE SCALE GENOMIC DNA]</scope>
    <source>
        <strain evidence="4">NLAE-zl-G277</strain>
    </source>
</reference>
<dbReference type="SUPFAM" id="SSF52540">
    <property type="entry name" value="P-loop containing nucleoside triphosphate hydrolases"/>
    <property type="match status" value="1"/>
</dbReference>
<evidence type="ECO:0000256" key="1">
    <source>
        <dbReference type="ARBA" id="ARBA00006611"/>
    </source>
</evidence>
<dbReference type="GO" id="GO:0005524">
    <property type="term" value="F:ATP binding"/>
    <property type="evidence" value="ECO:0007669"/>
    <property type="project" value="InterPro"/>
</dbReference>
<accession>A0A1I0JQM6</accession>
<evidence type="ECO:0000313" key="4">
    <source>
        <dbReference type="Proteomes" id="UP000198508"/>
    </source>
</evidence>
<dbReference type="AlphaFoldDB" id="A0A1I0JQM6"/>
<dbReference type="PANTHER" id="PTHR30486">
    <property type="entry name" value="TWITCHING MOTILITY PROTEIN PILT"/>
    <property type="match status" value="1"/>
</dbReference>
<dbReference type="InterPro" id="IPR003593">
    <property type="entry name" value="AAA+_ATPase"/>
</dbReference>
<dbReference type="CDD" id="cd01131">
    <property type="entry name" value="PilT"/>
    <property type="match status" value="1"/>
</dbReference>
<dbReference type="Gene3D" id="3.30.450.90">
    <property type="match status" value="1"/>
</dbReference>
<dbReference type="RefSeq" id="WP_092369782.1">
    <property type="nucleotide sequence ID" value="NZ_CAJJSN010000021.1"/>
</dbReference>
<organism evidence="3 4">
    <name type="scientific">Enterocloster lavalensis</name>
    <dbReference type="NCBI Taxonomy" id="460384"/>
    <lineage>
        <taxon>Bacteria</taxon>
        <taxon>Bacillati</taxon>
        <taxon>Bacillota</taxon>
        <taxon>Clostridia</taxon>
        <taxon>Lachnospirales</taxon>
        <taxon>Lachnospiraceae</taxon>
        <taxon>Enterocloster</taxon>
    </lineage>
</organism>
<proteinExistence type="inferred from homology"/>